<dbReference type="GeneID" id="63842077"/>
<evidence type="ECO:0000259" key="1">
    <source>
        <dbReference type="Pfam" id="PF07883"/>
    </source>
</evidence>
<dbReference type="InterPro" id="IPR014710">
    <property type="entry name" value="RmlC-like_jellyroll"/>
</dbReference>
<dbReference type="InterPro" id="IPR011051">
    <property type="entry name" value="RmlC_Cupin_sf"/>
</dbReference>
<dbReference type="SUPFAM" id="SSF51182">
    <property type="entry name" value="RmlC-like cupins"/>
    <property type="match status" value="1"/>
</dbReference>
<dbReference type="PIRSF" id="PIRSF019307">
    <property type="entry name" value="UCP019307"/>
    <property type="match status" value="1"/>
</dbReference>
<protein>
    <recommendedName>
        <fullName evidence="1">Cupin type-2 domain-containing protein</fullName>
    </recommendedName>
</protein>
<dbReference type="Proteomes" id="UP000803844">
    <property type="component" value="Unassembled WGS sequence"/>
</dbReference>
<keyword evidence="3" id="KW-1185">Reference proteome</keyword>
<dbReference type="Pfam" id="PF07883">
    <property type="entry name" value="Cupin_2"/>
    <property type="match status" value="1"/>
</dbReference>
<gene>
    <name evidence="2" type="ORF">M406DRAFT_65788</name>
</gene>
<feature type="domain" description="Cupin type-2" evidence="1">
    <location>
        <begin position="80"/>
        <end position="132"/>
    </location>
</feature>
<dbReference type="PANTHER" id="PTHR36448">
    <property type="entry name" value="BLR7373 PROTEIN"/>
    <property type="match status" value="1"/>
</dbReference>
<dbReference type="CDD" id="cd02219">
    <property type="entry name" value="cupin_YjlB-like"/>
    <property type="match status" value="1"/>
</dbReference>
<sequence length="191" mass="20873">MHQILHISPSSPLASLRVSKHYIPAHNGLPNTSILNKPLLIYHGALQGNDGQCATASAVEAHLVSVGVVTPQWRYSMYPTTHFHSTSHEVLCVTSGRAELWFGGEDNPDRVEAVVQVGDVMILPAGLAHRLSRDVSQDGHSFEMVGSYPTGCHWDMCYGKAGEEEKVRKIAGLSWFTKDPIFGHHGPVLDV</sequence>
<dbReference type="Gene3D" id="2.60.120.10">
    <property type="entry name" value="Jelly Rolls"/>
    <property type="match status" value="1"/>
</dbReference>
<reference evidence="2" key="1">
    <citation type="journal article" date="2020" name="Phytopathology">
        <title>Genome sequence of the chestnut blight fungus Cryphonectria parasitica EP155: A fundamental resource for an archetypical invasive plant pathogen.</title>
        <authorList>
            <person name="Crouch J.A."/>
            <person name="Dawe A."/>
            <person name="Aerts A."/>
            <person name="Barry K."/>
            <person name="Churchill A.C.L."/>
            <person name="Grimwood J."/>
            <person name="Hillman B."/>
            <person name="Milgroom M.G."/>
            <person name="Pangilinan J."/>
            <person name="Smith M."/>
            <person name="Salamov A."/>
            <person name="Schmutz J."/>
            <person name="Yadav J."/>
            <person name="Grigoriev I.V."/>
            <person name="Nuss D."/>
        </authorList>
    </citation>
    <scope>NUCLEOTIDE SEQUENCE</scope>
    <source>
        <strain evidence="2">EP155</strain>
    </source>
</reference>
<dbReference type="RefSeq" id="XP_040771367.1">
    <property type="nucleotide sequence ID" value="XM_040924948.1"/>
</dbReference>
<organism evidence="2 3">
    <name type="scientific">Cryphonectria parasitica (strain ATCC 38755 / EP155)</name>
    <dbReference type="NCBI Taxonomy" id="660469"/>
    <lineage>
        <taxon>Eukaryota</taxon>
        <taxon>Fungi</taxon>
        <taxon>Dikarya</taxon>
        <taxon>Ascomycota</taxon>
        <taxon>Pezizomycotina</taxon>
        <taxon>Sordariomycetes</taxon>
        <taxon>Sordariomycetidae</taxon>
        <taxon>Diaporthales</taxon>
        <taxon>Cryphonectriaceae</taxon>
        <taxon>Cryphonectria-Endothia species complex</taxon>
        <taxon>Cryphonectria</taxon>
    </lineage>
</organism>
<dbReference type="InterPro" id="IPR047121">
    <property type="entry name" value="YjiB-like"/>
</dbReference>
<evidence type="ECO:0000313" key="2">
    <source>
        <dbReference type="EMBL" id="KAF3760388.1"/>
    </source>
</evidence>
<dbReference type="EMBL" id="MU032353">
    <property type="protein sequence ID" value="KAF3760388.1"/>
    <property type="molecule type" value="Genomic_DNA"/>
</dbReference>
<dbReference type="InterPro" id="IPR013096">
    <property type="entry name" value="Cupin_2"/>
</dbReference>
<name>A0A9P4XT18_CRYP1</name>
<dbReference type="OrthoDB" id="2589563at2759"/>
<dbReference type="InterPro" id="IPR014500">
    <property type="entry name" value="UCP019307_cupin"/>
</dbReference>
<comment type="caution">
    <text evidence="2">The sequence shown here is derived from an EMBL/GenBank/DDBJ whole genome shotgun (WGS) entry which is preliminary data.</text>
</comment>
<accession>A0A9P4XT18</accession>
<proteinExistence type="predicted"/>
<dbReference type="AlphaFoldDB" id="A0A9P4XT18"/>
<dbReference type="PANTHER" id="PTHR36448:SF3">
    <property type="entry name" value="CUPIN TYPE-2 DOMAIN-CONTAINING PROTEIN"/>
    <property type="match status" value="1"/>
</dbReference>
<evidence type="ECO:0000313" key="3">
    <source>
        <dbReference type="Proteomes" id="UP000803844"/>
    </source>
</evidence>